<evidence type="ECO:0000256" key="1">
    <source>
        <dbReference type="ARBA" id="ARBA00006443"/>
    </source>
</evidence>
<keyword evidence="6" id="KW-1185">Reference proteome</keyword>
<dbReference type="PANTHER" id="PTHR13091:SF0">
    <property type="entry name" value="NONSENSE-MEDIATED MRNA DECAY FACTOR SMG8"/>
    <property type="match status" value="1"/>
</dbReference>
<protein>
    <recommendedName>
        <fullName evidence="3">Nonsense-mediated mRNA decay factor SMG8</fullName>
    </recommendedName>
</protein>
<comment type="similarity">
    <text evidence="1">Belongs to the SMG8 family.</text>
</comment>
<dbReference type="InterPro" id="IPR019354">
    <property type="entry name" value="SMG8-like"/>
</dbReference>
<evidence type="ECO:0000256" key="3">
    <source>
        <dbReference type="ARBA" id="ARBA00029509"/>
    </source>
</evidence>
<evidence type="ECO:0000256" key="4">
    <source>
        <dbReference type="SAM" id="MobiDB-lite"/>
    </source>
</evidence>
<feature type="region of interest" description="Disordered" evidence="4">
    <location>
        <begin position="1"/>
        <end position="46"/>
    </location>
</feature>
<evidence type="ECO:0000313" key="5">
    <source>
        <dbReference type="EMBL" id="TQE04022.1"/>
    </source>
</evidence>
<feature type="compositionally biased region" description="Low complexity" evidence="4">
    <location>
        <begin position="36"/>
        <end position="46"/>
    </location>
</feature>
<organism evidence="5 6">
    <name type="scientific">Malus baccata</name>
    <name type="common">Siberian crab apple</name>
    <name type="synonym">Pyrus baccata</name>
    <dbReference type="NCBI Taxonomy" id="106549"/>
    <lineage>
        <taxon>Eukaryota</taxon>
        <taxon>Viridiplantae</taxon>
        <taxon>Streptophyta</taxon>
        <taxon>Embryophyta</taxon>
        <taxon>Tracheophyta</taxon>
        <taxon>Spermatophyta</taxon>
        <taxon>Magnoliopsida</taxon>
        <taxon>eudicotyledons</taxon>
        <taxon>Gunneridae</taxon>
        <taxon>Pentapetalae</taxon>
        <taxon>rosids</taxon>
        <taxon>fabids</taxon>
        <taxon>Rosales</taxon>
        <taxon>Rosaceae</taxon>
        <taxon>Amygdaloideae</taxon>
        <taxon>Maleae</taxon>
        <taxon>Malus</taxon>
    </lineage>
</organism>
<dbReference type="GO" id="GO:0000184">
    <property type="term" value="P:nuclear-transcribed mRNA catabolic process, nonsense-mediated decay"/>
    <property type="evidence" value="ECO:0007669"/>
    <property type="project" value="UniProtKB-KW"/>
</dbReference>
<sequence>MGTPNPNLNPSSMRVLVRPPPTPAAKPTSNSPSQTLPLPSSADPPSSDGVVVVGFIGRSPDDSAQLINRILDSNVFGSGNLDKSLFLEKEELRDWFRWRRISYFHEQKKGILFLQFCSTRCPAVADGFSDSGSGFDSPVEEHDFGDLQALLFMFSVCHVIVYILEGSQFDSQLLQKFRVLQAAKHALAPFVRSRTVQSTSSRPPSSSSSRPTTSATTTSNSSQGRSGGILTRNASSISLMSGLGSYTSLFPGQCTPVTLFVFIDDFSDVPNPSSNLEESADTSSLNQSASVSSLARPSLPVKGSGSVVVLARPVSKSEGSFRKKLHSSLEAQIRFLIKKCRTLSGSESSHAGSRSGGSSNSAPLFSLDASRAVLLLDRSTNQRGESLEFATGLVEDVLNGKATSDSLLLESHGQNASKEDIVSVKDFIYRQSDILRGRGGPVNNSSSGSTAGVGMVAVAAAVAAASAASSSAASSSAASGKTMSTPELPNFQIWLSSSQQILDGVLSAKGGCLYETEISKRKLRLRNTVPQQAEGVSSKGTDPLDLAVSCLENGKRLNTKFSILWCERTLPAAKEVYLKDLPACYPTSQHEAHLEKALQAFHSMVKGHAVQQFAKKLEDECTSIWKSGRQLCDAVSLTGKPCMHQRHDVEASESLSGVPVKQHSSGYVFLHACSCGRSRKLRSDPFDFKSANLTFNRFPDCDKHLPTLQLPEVSNTGPIQPSSWNLVRIGAAKYYEPSKGLLQSGFSSTQKFLLKWIIHLGKQKSPNELPTSAVQQGSVVRSESNLKFESKAGVQLYTGELKSGVASHRKPAEDLVSDDNKISFGKGLPNFTMRKAFSEVVAGTATVDSGFPPIQPRKKSSLGLDKITKKTRTMDQRIERTSDNGTRKSEDVLSVQENFSETNSTNGDPYLQIGSNVVPVNLNSGEKFKMNPSLKQVVVYVGFEHECPHGHRFLLNPEHLHELGSSYQLPEESQENLDHSLPDNSKMSRNGFHGKVHRNSNRIAAATGANKERHVTKSKEMVTIGNLHIDGLMLSGPGKEQNHTSFSASPVQNLSKRLEGSFQSISLDDGGCAFSMLNRNLPIYMNCPHCKLSRDKQNSLKTKFAATISQLQRVFVVTPPFPMILATCPVIQFEASSLPPSIPEREQKLQFNLGSQVVLPPESFVTLRLPFVYGVQLEDGSLHSLGCFEHQPEVTAWITKGTTLQVDLVGSITVRNSLILEPQGGWCLSEAFQSRDDLRGRYEKLRSSSIPSPFYSVFILLSSVVKAIKADFELYVGVNSRFTLYLCLLKKLCMPLDALDFGWPVILVTVWLSCQNIRANCGGVATLPYLGRSFWTVAVDGHHDGFGCNVNLGNLTSLTILIVSQSFKACLGLLSEGLTHERRGYRDRE</sequence>
<dbReference type="Pfam" id="PF10220">
    <property type="entry name" value="Smg8_Smg9"/>
    <property type="match status" value="4"/>
</dbReference>
<dbReference type="PANTHER" id="PTHR13091">
    <property type="entry name" value="AMPLIFIED IN BREAST CANCER 2-RELATED"/>
    <property type="match status" value="1"/>
</dbReference>
<proteinExistence type="inferred from homology"/>
<dbReference type="EMBL" id="VIEB01000147">
    <property type="protein sequence ID" value="TQE04022.1"/>
    <property type="molecule type" value="Genomic_DNA"/>
</dbReference>
<feature type="compositionally biased region" description="Polar residues" evidence="4">
    <location>
        <begin position="1"/>
        <end position="12"/>
    </location>
</feature>
<reference evidence="5 6" key="1">
    <citation type="journal article" date="2019" name="G3 (Bethesda)">
        <title>Sequencing of a Wild Apple (Malus baccata) Genome Unravels the Differences Between Cultivated and Wild Apple Species Regarding Disease Resistance and Cold Tolerance.</title>
        <authorList>
            <person name="Chen X."/>
        </authorList>
    </citation>
    <scope>NUCLEOTIDE SEQUENCE [LARGE SCALE GENOMIC DNA]</scope>
    <source>
        <strain evidence="6">cv. Shandingzi</strain>
        <tissue evidence="5">Leaves</tissue>
    </source>
</reference>
<feature type="compositionally biased region" description="Low complexity" evidence="4">
    <location>
        <begin position="194"/>
        <end position="222"/>
    </location>
</feature>
<evidence type="ECO:0000313" key="6">
    <source>
        <dbReference type="Proteomes" id="UP000315295"/>
    </source>
</evidence>
<dbReference type="Proteomes" id="UP000315295">
    <property type="component" value="Unassembled WGS sequence"/>
</dbReference>
<evidence type="ECO:0000256" key="2">
    <source>
        <dbReference type="ARBA" id="ARBA00023161"/>
    </source>
</evidence>
<feature type="region of interest" description="Disordered" evidence="4">
    <location>
        <begin position="967"/>
        <end position="998"/>
    </location>
</feature>
<feature type="region of interest" description="Disordered" evidence="4">
    <location>
        <begin position="194"/>
        <end position="228"/>
    </location>
</feature>
<accession>A0A540MZ14</accession>
<keyword evidence="2" id="KW-0866">Nonsense-mediated mRNA decay</keyword>
<dbReference type="STRING" id="106549.A0A540MZ14"/>
<gene>
    <name evidence="5" type="ORF">C1H46_010393</name>
</gene>
<comment type="caution">
    <text evidence="5">The sequence shown here is derived from an EMBL/GenBank/DDBJ whole genome shotgun (WGS) entry which is preliminary data.</text>
</comment>
<name>A0A540MZ14_MALBA</name>